<gene>
    <name evidence="2" type="ORF">FZEAL_10055</name>
</gene>
<name>A0A8H4U5V4_9HYPO</name>
<dbReference type="Pfam" id="PF06985">
    <property type="entry name" value="HET"/>
    <property type="match status" value="2"/>
</dbReference>
<dbReference type="InterPro" id="IPR010730">
    <property type="entry name" value="HET"/>
</dbReference>
<reference evidence="2" key="2">
    <citation type="submission" date="2020-05" db="EMBL/GenBank/DDBJ databases">
        <authorList>
            <person name="Kim H.-S."/>
            <person name="Proctor R.H."/>
            <person name="Brown D.W."/>
        </authorList>
    </citation>
    <scope>NUCLEOTIDE SEQUENCE</scope>
    <source>
        <strain evidence="2">NRRL 22465</strain>
    </source>
</reference>
<dbReference type="Proteomes" id="UP000635477">
    <property type="component" value="Unassembled WGS sequence"/>
</dbReference>
<evidence type="ECO:0000313" key="3">
    <source>
        <dbReference type="Proteomes" id="UP000635477"/>
    </source>
</evidence>
<organism evidence="2 3">
    <name type="scientific">Fusarium zealandicum</name>
    <dbReference type="NCBI Taxonomy" id="1053134"/>
    <lineage>
        <taxon>Eukaryota</taxon>
        <taxon>Fungi</taxon>
        <taxon>Dikarya</taxon>
        <taxon>Ascomycota</taxon>
        <taxon>Pezizomycotina</taxon>
        <taxon>Sordariomycetes</taxon>
        <taxon>Hypocreomycetidae</taxon>
        <taxon>Hypocreales</taxon>
        <taxon>Nectriaceae</taxon>
        <taxon>Fusarium</taxon>
        <taxon>Fusarium staphyleae species complex</taxon>
    </lineage>
</organism>
<dbReference type="PANTHER" id="PTHR24148">
    <property type="entry name" value="ANKYRIN REPEAT DOMAIN-CONTAINING PROTEIN 39 HOMOLOG-RELATED"/>
    <property type="match status" value="1"/>
</dbReference>
<accession>A0A8H4U5V4</accession>
<dbReference type="EMBL" id="JABEYC010001029">
    <property type="protein sequence ID" value="KAF4970363.1"/>
    <property type="molecule type" value="Genomic_DNA"/>
</dbReference>
<feature type="domain" description="Heterokaryon incompatibility" evidence="1">
    <location>
        <begin position="111"/>
        <end position="169"/>
    </location>
</feature>
<keyword evidence="3" id="KW-1185">Reference proteome</keyword>
<protein>
    <recommendedName>
        <fullName evidence="1">Heterokaryon incompatibility domain-containing protein</fullName>
    </recommendedName>
</protein>
<comment type="caution">
    <text evidence="2">The sequence shown here is derived from an EMBL/GenBank/DDBJ whole genome shotgun (WGS) entry which is preliminary data.</text>
</comment>
<dbReference type="PANTHER" id="PTHR24148:SF64">
    <property type="entry name" value="HETEROKARYON INCOMPATIBILITY DOMAIN-CONTAINING PROTEIN"/>
    <property type="match status" value="1"/>
</dbReference>
<sequence>MSSGVYVGLGGDPRSIRLVRLAPSSNFGHISLVARLIETTWDQCSYEALSYCWGKPDRTRTILLNGEQFGVTADLYDALQVLCLANSSRTLWVSDQTCPYKHQLLTFEFQIDAICINQQDTDEKSLQVQRMQDIYRNAERVLVWIGQARDHTEQAFKQAERLLACNDAADQKAIWSYPGEWIACLNEIIDRPIRDASYEDPPMGLFGLAYKLRHRQCTDSHDRLYAFLGLLKSTEAQSTQDFPVDYTMDVKKLWMTFAKATMSRYQTLLPLVLAENSRSVEARWCYNWSQKAYEPNEVLHERLMFWTGGLDNADFYPLQSIQHSAADGLPARIQVDIEAPSVISAQGFTISKVIKTGSSVSSILIGFGRPNYVQLFKEWESVVGGPWEDAEMTRRFAHTVTGGAWTTEPADWRAWNTKNHSEKVWSPSWLWDIASEVDLPRTGYEMSRHSEQEIDETHAGYSRVRDDACEARRIFLLENGEFGLGPESTKVGDQVVILLGSQVPLVLHKRDYSGIRRLADKEGKWKLYKSTWKLIGQAYVHSRMQYSGDLKDDINSGRVTLQDYLLD</sequence>
<proteinExistence type="predicted"/>
<reference evidence="2" key="1">
    <citation type="journal article" date="2020" name="BMC Genomics">
        <title>Correction to: Identification and distribution of gene clusters required for synthesis of sphingolipid metabolism inhibitors in diverse species of the filamentous fungus Fusarium.</title>
        <authorList>
            <person name="Kim H.S."/>
            <person name="Lohmar J.M."/>
            <person name="Busman M."/>
            <person name="Brown D.W."/>
            <person name="Naumann T.A."/>
            <person name="Divon H.H."/>
            <person name="Lysoe E."/>
            <person name="Uhlig S."/>
            <person name="Proctor R.H."/>
        </authorList>
    </citation>
    <scope>NUCLEOTIDE SEQUENCE</scope>
    <source>
        <strain evidence="2">NRRL 22465</strain>
    </source>
</reference>
<evidence type="ECO:0000313" key="2">
    <source>
        <dbReference type="EMBL" id="KAF4970363.1"/>
    </source>
</evidence>
<dbReference type="OrthoDB" id="2157530at2759"/>
<dbReference type="InterPro" id="IPR052895">
    <property type="entry name" value="HetReg/Transcr_Mod"/>
</dbReference>
<evidence type="ECO:0000259" key="1">
    <source>
        <dbReference type="Pfam" id="PF06985"/>
    </source>
</evidence>
<dbReference type="AlphaFoldDB" id="A0A8H4U5V4"/>
<feature type="domain" description="Heterokaryon incompatibility" evidence="1">
    <location>
        <begin position="46"/>
        <end position="98"/>
    </location>
</feature>
<dbReference type="Pfam" id="PF26639">
    <property type="entry name" value="Het-6_barrel"/>
    <property type="match status" value="1"/>
</dbReference>